<evidence type="ECO:0000256" key="5">
    <source>
        <dbReference type="ARBA" id="ARBA00011738"/>
    </source>
</evidence>
<proteinExistence type="predicted"/>
<dbReference type="GO" id="GO:0030244">
    <property type="term" value="P:cellulose biosynthetic process"/>
    <property type="evidence" value="ECO:0007669"/>
    <property type="project" value="UniProtKB-KW"/>
</dbReference>
<evidence type="ECO:0000259" key="21">
    <source>
        <dbReference type="PROSITE" id="PS50887"/>
    </source>
</evidence>
<evidence type="ECO:0000256" key="3">
    <source>
        <dbReference type="ARBA" id="ARBA00004665"/>
    </source>
</evidence>
<evidence type="ECO:0000256" key="15">
    <source>
        <dbReference type="ARBA" id="ARBA00022989"/>
    </source>
</evidence>
<evidence type="ECO:0000256" key="6">
    <source>
        <dbReference type="ARBA" id="ARBA00012528"/>
    </source>
</evidence>
<dbReference type="GO" id="GO:0005886">
    <property type="term" value="C:plasma membrane"/>
    <property type="evidence" value="ECO:0007669"/>
    <property type="project" value="UniProtKB-SubCell"/>
</dbReference>
<dbReference type="SUPFAM" id="SSF103190">
    <property type="entry name" value="Sensory domain-like"/>
    <property type="match status" value="1"/>
</dbReference>
<accession>D4E7T7</accession>
<dbReference type="CDD" id="cd01949">
    <property type="entry name" value="GGDEF"/>
    <property type="match status" value="1"/>
</dbReference>
<dbReference type="NCBIfam" id="NF011955">
    <property type="entry name" value="PRK15426.1"/>
    <property type="match status" value="1"/>
</dbReference>
<dbReference type="UniPathway" id="UPA00694"/>
<evidence type="ECO:0000256" key="18">
    <source>
        <dbReference type="ARBA" id="ARBA00034247"/>
    </source>
</evidence>
<dbReference type="NCBIfam" id="TIGR00254">
    <property type="entry name" value="GGDEF"/>
    <property type="match status" value="1"/>
</dbReference>
<evidence type="ECO:0000256" key="11">
    <source>
        <dbReference type="ARBA" id="ARBA00022723"/>
    </source>
</evidence>
<organism evidence="22 23">
    <name type="scientific">Serratia odorifera DSM 4582</name>
    <dbReference type="NCBI Taxonomy" id="667129"/>
    <lineage>
        <taxon>Bacteria</taxon>
        <taxon>Pseudomonadati</taxon>
        <taxon>Pseudomonadota</taxon>
        <taxon>Gammaproteobacteria</taxon>
        <taxon>Enterobacterales</taxon>
        <taxon>Yersiniaceae</taxon>
        <taxon>Serratia</taxon>
    </lineage>
</organism>
<dbReference type="SUPFAM" id="SSF55073">
    <property type="entry name" value="Nucleotide cyclase"/>
    <property type="match status" value="1"/>
</dbReference>
<evidence type="ECO:0000256" key="14">
    <source>
        <dbReference type="ARBA" id="ARBA00022916"/>
    </source>
</evidence>
<dbReference type="HOGENOM" id="CLU_000445_11_23_6"/>
<dbReference type="Proteomes" id="UP000005723">
    <property type="component" value="Unassembled WGS sequence"/>
</dbReference>
<keyword evidence="14" id="KW-0135">Cellulose biosynthesis</keyword>
<evidence type="ECO:0000256" key="9">
    <source>
        <dbReference type="ARBA" id="ARBA00022679"/>
    </source>
</evidence>
<evidence type="ECO:0000313" key="23">
    <source>
        <dbReference type="Proteomes" id="UP000005723"/>
    </source>
</evidence>
<comment type="catalytic activity">
    <reaction evidence="18">
        <text>2 GTP = 3',3'-c-di-GMP + 2 diphosphate</text>
        <dbReference type="Rhea" id="RHEA:24898"/>
        <dbReference type="ChEBI" id="CHEBI:33019"/>
        <dbReference type="ChEBI" id="CHEBI:37565"/>
        <dbReference type="ChEBI" id="CHEBI:58805"/>
        <dbReference type="EC" id="2.7.7.65"/>
    </reaction>
</comment>
<dbReference type="GO" id="GO:0052621">
    <property type="term" value="F:diguanylate cyclase activity"/>
    <property type="evidence" value="ECO:0007669"/>
    <property type="project" value="UniProtKB-EC"/>
</dbReference>
<reference evidence="22 23" key="1">
    <citation type="submission" date="2010-01" db="EMBL/GenBank/DDBJ databases">
        <authorList>
            <person name="Muzny D."/>
            <person name="Qin X."/>
            <person name="Deng J."/>
            <person name="Jiang H."/>
            <person name="Liu Y."/>
            <person name="Qu J."/>
            <person name="Song X.-Z."/>
            <person name="Zhang L."/>
            <person name="Thornton R."/>
            <person name="Coyle M."/>
            <person name="Francisco L."/>
            <person name="Jackson L."/>
            <person name="Javaid M."/>
            <person name="Korchina V."/>
            <person name="Kovar C."/>
            <person name="Mata R."/>
            <person name="Mathew T."/>
            <person name="Ngo R."/>
            <person name="Nguyen L."/>
            <person name="Nguyen N."/>
            <person name="Okwuonu G."/>
            <person name="Ongeri F."/>
            <person name="Pham C."/>
            <person name="Simmons D."/>
            <person name="Wilczek-Boney K."/>
            <person name="Hale W."/>
            <person name="Jakkamsetti A."/>
            <person name="Pham P."/>
            <person name="Ruth R."/>
            <person name="San Lucas F."/>
            <person name="Warren J."/>
            <person name="Zhang J."/>
            <person name="Zhao Z."/>
            <person name="Zhou C."/>
            <person name="Zhu D."/>
            <person name="Lee S."/>
            <person name="Bess C."/>
            <person name="Blankenburg K."/>
            <person name="Forbes L."/>
            <person name="Fu Q."/>
            <person name="Gubbala S."/>
            <person name="Hirani K."/>
            <person name="Jayaseelan J.C."/>
            <person name="Lara F."/>
            <person name="Munidasa M."/>
            <person name="Palculict T."/>
            <person name="Patil S."/>
            <person name="Pu L.-L."/>
            <person name="Saada N."/>
            <person name="Tang L."/>
            <person name="Weissenberger G."/>
            <person name="Zhu Y."/>
            <person name="Hemphill L."/>
            <person name="Shang Y."/>
            <person name="Youmans B."/>
            <person name="Ayvaz T."/>
            <person name="Ross M."/>
            <person name="Santibanez J."/>
            <person name="Aqrawi P."/>
            <person name="Gross S."/>
            <person name="Joshi V."/>
            <person name="Fowler G."/>
            <person name="Nazareth L."/>
            <person name="Reid J."/>
            <person name="Worley K."/>
            <person name="Petrosino J."/>
            <person name="Highlander S."/>
            <person name="Gibbs R."/>
        </authorList>
    </citation>
    <scope>NUCLEOTIDE SEQUENCE [LARGE SCALE GENOMIC DNA]</scope>
    <source>
        <strain evidence="22 23">DSM 4582</strain>
    </source>
</reference>
<evidence type="ECO:0000256" key="7">
    <source>
        <dbReference type="ARBA" id="ARBA00022475"/>
    </source>
</evidence>
<feature type="domain" description="GGDEF" evidence="21">
    <location>
        <begin position="421"/>
        <end position="556"/>
    </location>
</feature>
<sequence>MIFDKLLPSQLNMKNPQKVVNLSFMLMVLIFIVLSWREAIIINESYTESQRNKLLSVATTLDNRIQYSLDQLNFYQSIMVQALETPLVTDKTRAVQQRFDQIRQRTVWQVEVDLARGMPINGVSDAFRGQFPLLHRLPVGALHKELAAALEFSFILHLRDELKELQKRTYYISRSGFYVSSAPPQNHKEQIVSWRRMMTHNYFTNGQPSRNPQRKLTWTEVYNGILNEGPTITASVPIDLHAEWFGVIAMDFSTRDIHQYLSNSLPSQNDGTLLILDKKFNVIASTQPTAAAAALTPTERRRLASALANDDFGTLRMGTRFITYSALKNLDGTLVNVHSLSEGMRGEYGRIISVLLIMWLVFSCALLLAYQVILRLVRRMSDLQGNLAIRASYDTLTRLYNRGAFFEKAYAIVEKCRAINRPYSVIQIDLDHFKFVNDCYGHLTGDRTLATTARLVLGAVRQHDVVGRVGGEEFCVILPGTTKSVASQIAERIRASLEGAMILTDDNLPIGVTASLGVACADEDGSTALNDLRMIADRRLYTAKKNGRNQVISDDTPSTGA</sequence>
<feature type="transmembrane region" description="Helical" evidence="20">
    <location>
        <begin position="20"/>
        <end position="36"/>
    </location>
</feature>
<protein>
    <recommendedName>
        <fullName evidence="6">diguanylate cyclase</fullName>
        <ecNumber evidence="6">2.7.7.65</ecNumber>
    </recommendedName>
    <alternativeName>
        <fullName evidence="17">Cellulose synthesis regulatory protein</fullName>
    </alternativeName>
</protein>
<evidence type="ECO:0000256" key="20">
    <source>
        <dbReference type="SAM" id="Phobius"/>
    </source>
</evidence>
<keyword evidence="13" id="KW-0460">Magnesium</keyword>
<keyword evidence="15 20" id="KW-1133">Transmembrane helix</keyword>
<name>D4E7T7_SEROD</name>
<dbReference type="STRING" id="667129.HMPREF0758_4237"/>
<dbReference type="EMBL" id="ADBY01000056">
    <property type="protein sequence ID" value="EFE94142.1"/>
    <property type="molecule type" value="Genomic_DNA"/>
</dbReference>
<dbReference type="InterPro" id="IPR029151">
    <property type="entry name" value="Sensor-like_sf"/>
</dbReference>
<dbReference type="PANTHER" id="PTHR45138:SF16">
    <property type="entry name" value="DIGUANYLATE CYCLASE DGCQ-RELATED"/>
    <property type="match status" value="1"/>
</dbReference>
<dbReference type="OrthoDB" id="9812260at2"/>
<feature type="transmembrane region" description="Helical" evidence="20">
    <location>
        <begin position="348"/>
        <end position="370"/>
    </location>
</feature>
<comment type="caution">
    <text evidence="22">The sequence shown here is derived from an EMBL/GenBank/DDBJ whole genome shotgun (WGS) entry which is preliminary data.</text>
</comment>
<comment type="subunit">
    <text evidence="5">Homodimer.</text>
</comment>
<dbReference type="GO" id="GO:1902201">
    <property type="term" value="P:negative regulation of bacterial-type flagellum-dependent cell motility"/>
    <property type="evidence" value="ECO:0007669"/>
    <property type="project" value="TreeGrafter"/>
</dbReference>
<dbReference type="EC" id="2.7.7.65" evidence="6"/>
<dbReference type="AlphaFoldDB" id="D4E7T7"/>
<dbReference type="FunFam" id="3.30.70.270:FF:000001">
    <property type="entry name" value="Diguanylate cyclase domain protein"/>
    <property type="match status" value="1"/>
</dbReference>
<comment type="function">
    <text evidence="19">Catalyzes the synthesis of cyclic-di-GMP (c-di-GMP) via the condensation of 2 GTP molecules. Cyclic-di-GMP is a second messenger which controls cell surface-associated traits in bacteria. Involved in the regulation of cellulose production.</text>
</comment>
<dbReference type="InterPro" id="IPR033416">
    <property type="entry name" value="CHASE7"/>
</dbReference>
<dbReference type="GO" id="GO:0046872">
    <property type="term" value="F:metal ion binding"/>
    <property type="evidence" value="ECO:0007669"/>
    <property type="project" value="UniProtKB-KW"/>
</dbReference>
<dbReference type="PANTHER" id="PTHR45138">
    <property type="entry name" value="REGULATORY COMPONENTS OF SENSORY TRANSDUCTION SYSTEM"/>
    <property type="match status" value="1"/>
</dbReference>
<dbReference type="RefSeq" id="WP_004964382.1">
    <property type="nucleotide sequence ID" value="NZ_GG753567.1"/>
</dbReference>
<dbReference type="InterPro" id="IPR000160">
    <property type="entry name" value="GGDEF_dom"/>
</dbReference>
<dbReference type="PROSITE" id="PS50887">
    <property type="entry name" value="GGDEF"/>
    <property type="match status" value="1"/>
</dbReference>
<keyword evidence="12" id="KW-0547">Nucleotide-binding</keyword>
<dbReference type="Gene3D" id="3.30.70.270">
    <property type="match status" value="1"/>
</dbReference>
<evidence type="ECO:0000256" key="1">
    <source>
        <dbReference type="ARBA" id="ARBA00001946"/>
    </source>
</evidence>
<evidence type="ECO:0000256" key="16">
    <source>
        <dbReference type="ARBA" id="ARBA00023136"/>
    </source>
</evidence>
<keyword evidence="16 20" id="KW-0472">Membrane</keyword>
<evidence type="ECO:0000256" key="13">
    <source>
        <dbReference type="ARBA" id="ARBA00022842"/>
    </source>
</evidence>
<evidence type="ECO:0000256" key="8">
    <source>
        <dbReference type="ARBA" id="ARBA00022519"/>
    </source>
</evidence>
<evidence type="ECO:0000256" key="4">
    <source>
        <dbReference type="ARBA" id="ARBA00005186"/>
    </source>
</evidence>
<dbReference type="InterPro" id="IPR050469">
    <property type="entry name" value="Diguanylate_Cyclase"/>
</dbReference>
<keyword evidence="11" id="KW-0479">Metal-binding</keyword>
<comment type="subcellular location">
    <subcellularLocation>
        <location evidence="2">Cell inner membrane</location>
        <topology evidence="2">Multi-pass membrane protein</topology>
    </subcellularLocation>
</comment>
<keyword evidence="8" id="KW-0997">Cell inner membrane</keyword>
<evidence type="ECO:0000256" key="19">
    <source>
        <dbReference type="ARBA" id="ARBA00045634"/>
    </source>
</evidence>
<keyword evidence="7" id="KW-1003">Cell membrane</keyword>
<dbReference type="InterPro" id="IPR043128">
    <property type="entry name" value="Rev_trsase/Diguanyl_cyclase"/>
</dbReference>
<dbReference type="InterPro" id="IPR029787">
    <property type="entry name" value="Nucleotide_cyclase"/>
</dbReference>
<evidence type="ECO:0000256" key="12">
    <source>
        <dbReference type="ARBA" id="ARBA00022741"/>
    </source>
</evidence>
<dbReference type="Pfam" id="PF00990">
    <property type="entry name" value="GGDEF"/>
    <property type="match status" value="1"/>
</dbReference>
<dbReference type="GO" id="GO:0043709">
    <property type="term" value="P:cell adhesion involved in single-species biofilm formation"/>
    <property type="evidence" value="ECO:0007669"/>
    <property type="project" value="TreeGrafter"/>
</dbReference>
<keyword evidence="10 20" id="KW-0812">Transmembrane</keyword>
<keyword evidence="9" id="KW-0808">Transferase</keyword>
<comment type="cofactor">
    <cofactor evidence="1">
        <name>Mg(2+)</name>
        <dbReference type="ChEBI" id="CHEBI:18420"/>
    </cofactor>
</comment>
<comment type="pathway">
    <text evidence="3">Purine metabolism; 3',5'-cyclic di-GMP biosynthesis.</text>
</comment>
<evidence type="ECO:0000256" key="17">
    <source>
        <dbReference type="ARBA" id="ARBA00031311"/>
    </source>
</evidence>
<gene>
    <name evidence="22" type="ORF">HMPREF0758_4237</name>
</gene>
<keyword evidence="23" id="KW-1185">Reference proteome</keyword>
<evidence type="ECO:0000313" key="22">
    <source>
        <dbReference type="EMBL" id="EFE94142.1"/>
    </source>
</evidence>
<dbReference type="GO" id="GO:0000166">
    <property type="term" value="F:nucleotide binding"/>
    <property type="evidence" value="ECO:0007669"/>
    <property type="project" value="UniProtKB-KW"/>
</dbReference>
<evidence type="ECO:0000256" key="2">
    <source>
        <dbReference type="ARBA" id="ARBA00004429"/>
    </source>
</evidence>
<comment type="pathway">
    <text evidence="4">Glycan metabolism; bacterial cellulose biosynthesis.</text>
</comment>
<dbReference type="UniPathway" id="UPA00599"/>
<dbReference type="Pfam" id="PF17151">
    <property type="entry name" value="CHASE7"/>
    <property type="match status" value="1"/>
</dbReference>
<dbReference type="SMART" id="SM00267">
    <property type="entry name" value="GGDEF"/>
    <property type="match status" value="1"/>
</dbReference>
<evidence type="ECO:0000256" key="10">
    <source>
        <dbReference type="ARBA" id="ARBA00022692"/>
    </source>
</evidence>